<proteinExistence type="inferred from homology"/>
<comment type="similarity">
    <text evidence="1">Belongs to the 'phage' integrase family.</text>
</comment>
<dbReference type="RefSeq" id="WP_156635561.1">
    <property type="nucleotide sequence ID" value="NZ_CACRTL010000027.1"/>
</dbReference>
<dbReference type="InterPro" id="IPR011010">
    <property type="entry name" value="DNA_brk_join_enz"/>
</dbReference>
<dbReference type="Gene3D" id="1.10.1060.10">
    <property type="entry name" value="Alpha-helical ferredoxin"/>
    <property type="match status" value="1"/>
</dbReference>
<dbReference type="GO" id="GO:0003677">
    <property type="term" value="F:DNA binding"/>
    <property type="evidence" value="ECO:0007669"/>
    <property type="project" value="InterPro"/>
</dbReference>
<keyword evidence="3" id="KW-0233">DNA recombination</keyword>
<dbReference type="InterPro" id="IPR002104">
    <property type="entry name" value="Integrase_catalytic"/>
</dbReference>
<dbReference type="GO" id="GO:0051536">
    <property type="term" value="F:iron-sulfur cluster binding"/>
    <property type="evidence" value="ECO:0007669"/>
    <property type="project" value="InterPro"/>
</dbReference>
<dbReference type="Pfam" id="PF00589">
    <property type="entry name" value="Phage_integrase"/>
    <property type="match status" value="1"/>
</dbReference>
<dbReference type="SUPFAM" id="SSF46548">
    <property type="entry name" value="alpha-helical ferredoxin"/>
    <property type="match status" value="1"/>
</dbReference>
<dbReference type="InterPro" id="IPR013762">
    <property type="entry name" value="Integrase-like_cat_sf"/>
</dbReference>
<dbReference type="PROSITE" id="PS51898">
    <property type="entry name" value="TYR_RECOMBINASE"/>
    <property type="match status" value="1"/>
</dbReference>
<dbReference type="SUPFAM" id="SSF56349">
    <property type="entry name" value="DNA breaking-rejoining enzymes"/>
    <property type="match status" value="1"/>
</dbReference>
<dbReference type="Pfam" id="PF14691">
    <property type="entry name" value="Fer4_20"/>
    <property type="match status" value="1"/>
</dbReference>
<dbReference type="Gene3D" id="1.10.443.10">
    <property type="entry name" value="Intergrase catalytic core"/>
    <property type="match status" value="1"/>
</dbReference>
<dbReference type="PANTHER" id="PTHR30629">
    <property type="entry name" value="PROPHAGE INTEGRASE"/>
    <property type="match status" value="1"/>
</dbReference>
<dbReference type="PANTHER" id="PTHR30629:SF2">
    <property type="entry name" value="PROPHAGE INTEGRASE INTS-RELATED"/>
    <property type="match status" value="1"/>
</dbReference>
<accession>A0A6N3B8E4</accession>
<dbReference type="EMBL" id="CACRTL010000027">
    <property type="protein sequence ID" value="VYT98320.1"/>
    <property type="molecule type" value="Genomic_DNA"/>
</dbReference>
<dbReference type="AlphaFoldDB" id="A0A6N3B8E4"/>
<evidence type="ECO:0000256" key="3">
    <source>
        <dbReference type="ARBA" id="ARBA00023172"/>
    </source>
</evidence>
<evidence type="ECO:0000259" key="4">
    <source>
        <dbReference type="PROSITE" id="PS51898"/>
    </source>
</evidence>
<evidence type="ECO:0000256" key="1">
    <source>
        <dbReference type="ARBA" id="ARBA00008857"/>
    </source>
</evidence>
<dbReference type="GO" id="GO:0006310">
    <property type="term" value="P:DNA recombination"/>
    <property type="evidence" value="ECO:0007669"/>
    <property type="project" value="UniProtKB-KW"/>
</dbReference>
<dbReference type="InterPro" id="IPR028261">
    <property type="entry name" value="DPD_II"/>
</dbReference>
<dbReference type="GO" id="GO:0015074">
    <property type="term" value="P:DNA integration"/>
    <property type="evidence" value="ECO:0007669"/>
    <property type="project" value="UniProtKB-KW"/>
</dbReference>
<dbReference type="InterPro" id="IPR009051">
    <property type="entry name" value="Helical_ferredxn"/>
</dbReference>
<name>A0A6N3B8E4_9FIRM</name>
<reference evidence="5" key="1">
    <citation type="submission" date="2019-11" db="EMBL/GenBank/DDBJ databases">
        <authorList>
            <person name="Feng L."/>
        </authorList>
    </citation>
    <scope>NUCLEOTIDE SEQUENCE</scope>
    <source>
        <strain evidence="5">CramosumLFYP8</strain>
    </source>
</reference>
<protein>
    <submittedName>
        <fullName evidence="5">Site-specific tyrosine recombinase XerC</fullName>
    </submittedName>
</protein>
<evidence type="ECO:0000313" key="5">
    <source>
        <dbReference type="EMBL" id="VYT98320.1"/>
    </source>
</evidence>
<feature type="domain" description="Tyr recombinase" evidence="4">
    <location>
        <begin position="68"/>
        <end position="131"/>
    </location>
</feature>
<organism evidence="5">
    <name type="scientific">Thomasclavelia ramosa</name>
    <dbReference type="NCBI Taxonomy" id="1547"/>
    <lineage>
        <taxon>Bacteria</taxon>
        <taxon>Bacillati</taxon>
        <taxon>Bacillota</taxon>
        <taxon>Erysipelotrichia</taxon>
        <taxon>Erysipelotrichales</taxon>
        <taxon>Coprobacillaceae</taxon>
        <taxon>Thomasclavelia</taxon>
    </lineage>
</organism>
<evidence type="ECO:0000256" key="2">
    <source>
        <dbReference type="ARBA" id="ARBA00022908"/>
    </source>
</evidence>
<dbReference type="InterPro" id="IPR050808">
    <property type="entry name" value="Phage_Integrase"/>
</dbReference>
<gene>
    <name evidence="5" type="ORF">CRLFYP8_02636</name>
</gene>
<sequence>MNQNLEKIASACLKCKNAQCKKHCPIHTNIPNLIYSKLHKLFDVAVSQGWIKENPCTNAIKPKRNKPKKIKPLEIDQIKDLLKRSEDFCTYNAVIHFQLYTGMRIGETLALTWDDIDFDQRFIHINETVNL</sequence>
<keyword evidence="2" id="KW-0229">DNA integration</keyword>